<dbReference type="Proteomes" id="UP000248806">
    <property type="component" value="Unassembled WGS sequence"/>
</dbReference>
<dbReference type="SUPFAM" id="SSF52283">
    <property type="entry name" value="Formate/glycerate dehydrogenase catalytic domain-like"/>
    <property type="match status" value="1"/>
</dbReference>
<evidence type="ECO:0000256" key="1">
    <source>
        <dbReference type="ARBA" id="ARBA00005854"/>
    </source>
</evidence>
<comment type="similarity">
    <text evidence="1">Belongs to the D-isomer specific 2-hydroxyacid dehydrogenase family.</text>
</comment>
<accession>A0A326UF92</accession>
<protein>
    <submittedName>
        <fullName evidence="5">Phosphoglycerate dehydrogenase-like enzyme</fullName>
    </submittedName>
</protein>
<evidence type="ECO:0000313" key="5">
    <source>
        <dbReference type="EMBL" id="PZW36541.1"/>
    </source>
</evidence>
<dbReference type="Pfam" id="PF02826">
    <property type="entry name" value="2-Hacid_dh_C"/>
    <property type="match status" value="1"/>
</dbReference>
<evidence type="ECO:0000259" key="4">
    <source>
        <dbReference type="Pfam" id="PF02826"/>
    </source>
</evidence>
<dbReference type="SUPFAM" id="SSF51735">
    <property type="entry name" value="NAD(P)-binding Rossmann-fold domains"/>
    <property type="match status" value="1"/>
</dbReference>
<evidence type="ECO:0000313" key="6">
    <source>
        <dbReference type="Proteomes" id="UP000248806"/>
    </source>
</evidence>
<keyword evidence="2" id="KW-0560">Oxidoreductase</keyword>
<sequence>MTHHPAIVSAFQFTPAQQERIRKATGIDIHCFADNNDYLQALKDAEIACGFMPANGRELAPRLRWLQTPSAGVDWLLKSPLAAPDSNVIITTAAGIHAQCIAEYVFGSMLMFNRSWPSLVIMQREHRWPPYAEANKLFRGQQGGTPELADSTLGIIGLGSIGRRIAQLGRAFGMHVIALRHSAQPGTEDPDVDELYTGDQLHELLSLSDYVVLSVPLTPRTEGMIGEQELRAMRPHAYLVNIARGKVIDEAALIRALKEGWIAGAGLDVTAQEPPEKENPLFDLPNVILTPHIAGSTDRYGERLASLFTDNIHRYQNGLPMRNRFRPDRKY</sequence>
<keyword evidence="6" id="KW-1185">Reference proteome</keyword>
<dbReference type="AlphaFoldDB" id="A0A326UF92"/>
<dbReference type="GO" id="GO:0016491">
    <property type="term" value="F:oxidoreductase activity"/>
    <property type="evidence" value="ECO:0007669"/>
    <property type="project" value="UniProtKB-KW"/>
</dbReference>
<feature type="domain" description="D-isomer specific 2-hydroxyacid dehydrogenase NAD-binding" evidence="4">
    <location>
        <begin position="107"/>
        <end position="294"/>
    </location>
</feature>
<reference evidence="5 6" key="1">
    <citation type="submission" date="2018-06" db="EMBL/GenBank/DDBJ databases">
        <title>Genomic Encyclopedia of Archaeal and Bacterial Type Strains, Phase II (KMG-II): from individual species to whole genera.</title>
        <authorList>
            <person name="Goeker M."/>
        </authorList>
    </citation>
    <scope>NUCLEOTIDE SEQUENCE [LARGE SCALE GENOMIC DNA]</scope>
    <source>
        <strain evidence="5 6">ATCC BAA-1881</strain>
    </source>
</reference>
<name>A0A326UF92_THEHA</name>
<dbReference type="OrthoDB" id="9792971at2"/>
<organism evidence="5 6">
    <name type="scientific">Thermosporothrix hazakensis</name>
    <dbReference type="NCBI Taxonomy" id="644383"/>
    <lineage>
        <taxon>Bacteria</taxon>
        <taxon>Bacillati</taxon>
        <taxon>Chloroflexota</taxon>
        <taxon>Ktedonobacteria</taxon>
        <taxon>Ktedonobacterales</taxon>
        <taxon>Thermosporotrichaceae</taxon>
        <taxon>Thermosporothrix</taxon>
    </lineage>
</organism>
<dbReference type="PANTHER" id="PTHR43333">
    <property type="entry name" value="2-HACID_DH_C DOMAIN-CONTAINING PROTEIN"/>
    <property type="match status" value="1"/>
</dbReference>
<dbReference type="InterPro" id="IPR036291">
    <property type="entry name" value="NAD(P)-bd_dom_sf"/>
</dbReference>
<evidence type="ECO:0000256" key="2">
    <source>
        <dbReference type="ARBA" id="ARBA00023002"/>
    </source>
</evidence>
<dbReference type="FunFam" id="3.40.50.720:FF:000203">
    <property type="entry name" value="D-3-phosphoglycerate dehydrogenase (SerA)"/>
    <property type="match status" value="1"/>
</dbReference>
<dbReference type="PANTHER" id="PTHR43333:SF1">
    <property type="entry name" value="D-ISOMER SPECIFIC 2-HYDROXYACID DEHYDROGENASE NAD-BINDING DOMAIN-CONTAINING PROTEIN"/>
    <property type="match status" value="1"/>
</dbReference>
<dbReference type="InterPro" id="IPR006140">
    <property type="entry name" value="D-isomer_DH_NAD-bd"/>
</dbReference>
<dbReference type="CDD" id="cd05300">
    <property type="entry name" value="2-Hacid_dh_1"/>
    <property type="match status" value="1"/>
</dbReference>
<proteinExistence type="inferred from homology"/>
<dbReference type="GO" id="GO:0051287">
    <property type="term" value="F:NAD binding"/>
    <property type="evidence" value="ECO:0007669"/>
    <property type="project" value="InterPro"/>
</dbReference>
<evidence type="ECO:0000256" key="3">
    <source>
        <dbReference type="ARBA" id="ARBA00023027"/>
    </source>
</evidence>
<gene>
    <name evidence="5" type="ORF">EI42_00717</name>
</gene>
<dbReference type="RefSeq" id="WP_111318874.1">
    <property type="nucleotide sequence ID" value="NZ_BIFX01000001.1"/>
</dbReference>
<dbReference type="EMBL" id="QKUF01000001">
    <property type="protein sequence ID" value="PZW36541.1"/>
    <property type="molecule type" value="Genomic_DNA"/>
</dbReference>
<comment type="caution">
    <text evidence="5">The sequence shown here is derived from an EMBL/GenBank/DDBJ whole genome shotgun (WGS) entry which is preliminary data.</text>
</comment>
<dbReference type="Gene3D" id="3.40.50.720">
    <property type="entry name" value="NAD(P)-binding Rossmann-like Domain"/>
    <property type="match status" value="2"/>
</dbReference>
<keyword evidence="3" id="KW-0520">NAD</keyword>